<dbReference type="STRING" id="37360.A0A0G4IMT1"/>
<sequence length="152" mass="16942">MIVWFVWSVVVAAGIAFVYVAASYWSNLKKQYLVEMPPKETYTLPPDGHEYTKEELAQYDGDCGKAILIALKGTVYDITSHPSGRQFYGKSAGYGIFAGKDASRALATMTFDDISSSSLEGLTEDQLRTLDEWKAKYDEKYKVVGTLRPSSE</sequence>
<accession>A0A0G4IMT1</accession>
<keyword evidence="5" id="KW-0496">Mitochondrion</keyword>
<keyword evidence="2" id="KW-0812">Transmembrane</keyword>
<keyword evidence="2" id="KW-1133">Transmembrane helix</keyword>
<dbReference type="PANTHER" id="PTHR10281">
    <property type="entry name" value="MEMBRANE-ASSOCIATED PROGESTERONE RECEPTOR COMPONENT-RELATED"/>
    <property type="match status" value="1"/>
</dbReference>
<proteinExistence type="inferred from homology"/>
<dbReference type="OMA" id="PGGSYCM"/>
<dbReference type="EMBL" id="OVEO01000011">
    <property type="protein sequence ID" value="SPQ99354.1"/>
    <property type="molecule type" value="Genomic_DNA"/>
</dbReference>
<evidence type="ECO:0000256" key="2">
    <source>
        <dbReference type="SAM" id="Phobius"/>
    </source>
</evidence>
<dbReference type="Pfam" id="PF00173">
    <property type="entry name" value="Cyt-b5"/>
    <property type="match status" value="1"/>
</dbReference>
<feature type="transmembrane region" description="Helical" evidence="2">
    <location>
        <begin position="6"/>
        <end position="26"/>
    </location>
</feature>
<comment type="similarity">
    <text evidence="1">Belongs to the cytochrome b5 family. MAPR subfamily.</text>
</comment>
<dbReference type="AlphaFoldDB" id="A0A0G4IMT1"/>
<dbReference type="InterPro" id="IPR036400">
    <property type="entry name" value="Cyt_B5-like_heme/steroid_sf"/>
</dbReference>
<keyword evidence="2" id="KW-0472">Membrane</keyword>
<dbReference type="PANTHER" id="PTHR10281:SF76">
    <property type="entry name" value="CALCUTTA CUP-RELATED"/>
    <property type="match status" value="1"/>
</dbReference>
<dbReference type="SUPFAM" id="SSF55856">
    <property type="entry name" value="Cytochrome b5-like heme/steroid binding domain"/>
    <property type="match status" value="1"/>
</dbReference>
<reference evidence="4 6" key="1">
    <citation type="submission" date="2015-02" db="EMBL/GenBank/DDBJ databases">
        <authorList>
            <person name="Chooi Y.-H."/>
        </authorList>
    </citation>
    <scope>NUCLEOTIDE SEQUENCE [LARGE SCALE GENOMIC DNA]</scope>
    <source>
        <strain evidence="4">E3</strain>
    </source>
</reference>
<reference evidence="5 7" key="2">
    <citation type="submission" date="2018-03" db="EMBL/GenBank/DDBJ databases">
        <authorList>
            <person name="Fogelqvist J."/>
        </authorList>
    </citation>
    <scope>NUCLEOTIDE SEQUENCE [LARGE SCALE GENOMIC DNA]</scope>
</reference>
<dbReference type="Proteomes" id="UP000039324">
    <property type="component" value="Unassembled WGS sequence"/>
</dbReference>
<dbReference type="EMBL" id="CDSF01000057">
    <property type="protein sequence ID" value="CEO96415.1"/>
    <property type="molecule type" value="Genomic_DNA"/>
</dbReference>
<dbReference type="FunFam" id="3.10.120.10:FF:000003">
    <property type="entry name" value="membrane-associated progesterone receptor component 1"/>
    <property type="match status" value="1"/>
</dbReference>
<protein>
    <recommendedName>
        <fullName evidence="3">Cytochrome b5 heme-binding domain-containing protein</fullName>
    </recommendedName>
</protein>
<evidence type="ECO:0000313" key="4">
    <source>
        <dbReference type="EMBL" id="CEO96415.1"/>
    </source>
</evidence>
<dbReference type="GO" id="GO:0012505">
    <property type="term" value="C:endomembrane system"/>
    <property type="evidence" value="ECO:0007669"/>
    <property type="project" value="TreeGrafter"/>
</dbReference>
<evidence type="ECO:0000259" key="3">
    <source>
        <dbReference type="SMART" id="SM01117"/>
    </source>
</evidence>
<dbReference type="Proteomes" id="UP000290189">
    <property type="component" value="Unassembled WGS sequence"/>
</dbReference>
<evidence type="ECO:0000313" key="7">
    <source>
        <dbReference type="Proteomes" id="UP000290189"/>
    </source>
</evidence>
<name>A0A0G4IMT1_PLABS</name>
<dbReference type="InterPro" id="IPR050577">
    <property type="entry name" value="MAPR/NEUFC/NENF-like"/>
</dbReference>
<dbReference type="Gene3D" id="3.10.120.10">
    <property type="entry name" value="Cytochrome b5-like heme/steroid binding domain"/>
    <property type="match status" value="1"/>
</dbReference>
<evidence type="ECO:0000313" key="6">
    <source>
        <dbReference type="Proteomes" id="UP000039324"/>
    </source>
</evidence>
<geneLocation type="mitochondrion" evidence="5"/>
<gene>
    <name evidence="4" type="ORF">PBRA_005086</name>
    <name evidence="5" type="ORF">PLBR_LOCUS6569</name>
</gene>
<keyword evidence="6" id="KW-1185">Reference proteome</keyword>
<feature type="domain" description="Cytochrome b5 heme-binding" evidence="3">
    <location>
        <begin position="51"/>
        <end position="148"/>
    </location>
</feature>
<dbReference type="InterPro" id="IPR001199">
    <property type="entry name" value="Cyt_B5-like_heme/steroid-bd"/>
</dbReference>
<evidence type="ECO:0000313" key="5">
    <source>
        <dbReference type="EMBL" id="SPQ99354.1"/>
    </source>
</evidence>
<dbReference type="GO" id="GO:0016020">
    <property type="term" value="C:membrane"/>
    <property type="evidence" value="ECO:0007669"/>
    <property type="project" value="TreeGrafter"/>
</dbReference>
<dbReference type="SMART" id="SM01117">
    <property type="entry name" value="Cyt-b5"/>
    <property type="match status" value="1"/>
</dbReference>
<dbReference type="OrthoDB" id="547796at2759"/>
<organism evidence="4 6">
    <name type="scientific">Plasmodiophora brassicae</name>
    <name type="common">Clubroot disease agent</name>
    <dbReference type="NCBI Taxonomy" id="37360"/>
    <lineage>
        <taxon>Eukaryota</taxon>
        <taxon>Sar</taxon>
        <taxon>Rhizaria</taxon>
        <taxon>Endomyxa</taxon>
        <taxon>Phytomyxea</taxon>
        <taxon>Plasmodiophorida</taxon>
        <taxon>Plasmodiophoridae</taxon>
        <taxon>Plasmodiophora</taxon>
    </lineage>
</organism>
<evidence type="ECO:0000256" key="1">
    <source>
        <dbReference type="ARBA" id="ARBA00038357"/>
    </source>
</evidence>